<gene>
    <name evidence="2" type="ORF">FIBRA_06388</name>
</gene>
<dbReference type="InterPro" id="IPR014752">
    <property type="entry name" value="Arrestin-like_C"/>
</dbReference>
<feature type="region of interest" description="Disordered" evidence="1">
    <location>
        <begin position="1014"/>
        <end position="1082"/>
    </location>
</feature>
<organism evidence="2 3">
    <name type="scientific">Fibroporia radiculosa</name>
    <dbReference type="NCBI Taxonomy" id="599839"/>
    <lineage>
        <taxon>Eukaryota</taxon>
        <taxon>Fungi</taxon>
        <taxon>Dikarya</taxon>
        <taxon>Basidiomycota</taxon>
        <taxon>Agaricomycotina</taxon>
        <taxon>Agaricomycetes</taxon>
        <taxon>Polyporales</taxon>
        <taxon>Fibroporiaceae</taxon>
        <taxon>Fibroporia</taxon>
    </lineage>
</organism>
<dbReference type="HOGENOM" id="CLU_005744_0_0_1"/>
<dbReference type="EMBL" id="HE797146">
    <property type="protein sequence ID" value="CCM04221.1"/>
    <property type="molecule type" value="Genomic_DNA"/>
</dbReference>
<dbReference type="GeneID" id="24099132"/>
<name>J4IB85_9APHY</name>
<feature type="compositionally biased region" description="Basic and acidic residues" evidence="1">
    <location>
        <begin position="1018"/>
        <end position="1042"/>
    </location>
</feature>
<evidence type="ECO:0000256" key="1">
    <source>
        <dbReference type="SAM" id="MobiDB-lite"/>
    </source>
</evidence>
<evidence type="ECO:0000313" key="3">
    <source>
        <dbReference type="Proteomes" id="UP000006352"/>
    </source>
</evidence>
<feature type="region of interest" description="Disordered" evidence="1">
    <location>
        <begin position="955"/>
        <end position="1002"/>
    </location>
</feature>
<evidence type="ECO:0008006" key="4">
    <source>
        <dbReference type="Google" id="ProtNLM"/>
    </source>
</evidence>
<dbReference type="Gene3D" id="2.60.40.640">
    <property type="match status" value="1"/>
</dbReference>
<feature type="compositionally biased region" description="Basic and acidic residues" evidence="1">
    <location>
        <begin position="769"/>
        <end position="790"/>
    </location>
</feature>
<dbReference type="InParanoid" id="J4IB85"/>
<feature type="region of interest" description="Disordered" evidence="1">
    <location>
        <begin position="709"/>
        <end position="746"/>
    </location>
</feature>
<evidence type="ECO:0000313" key="2">
    <source>
        <dbReference type="EMBL" id="CCM04221.1"/>
    </source>
</evidence>
<dbReference type="RefSeq" id="XP_012183504.1">
    <property type="nucleotide sequence ID" value="XM_012328114.1"/>
</dbReference>
<feature type="region of interest" description="Disordered" evidence="1">
    <location>
        <begin position="1116"/>
        <end position="1149"/>
    </location>
</feature>
<protein>
    <recommendedName>
        <fullName evidence="4">Arrestin-like N-terminal domain-containing protein</fullName>
    </recommendedName>
</protein>
<dbReference type="Proteomes" id="UP000006352">
    <property type="component" value="Unassembled WGS sequence"/>
</dbReference>
<sequence>MVAPATLEPMNASPHHAKVKVSLTLSDSMFLAGRSVTGKMEMECKADKGLGIGVIMVELVAVEELTSRDHSATSMFLHSRRLFQGPGLPPSNAVQAYPNPGDPSFPAHYYPARRGISTFFFKLPLPESSPSAIDFGSGLAQVRYEVRATAAVAWKGENKLVFNKRGVDVVESFEEDFSRVDQEAVVVGENGKIWIQGRVVGGFMVAGQPGCIELQVKNHSAKKNTGLSVSLIRELFLPNQPIAQKQILQISDTLTSVSFRGPEYVISPGAEGVANLVFDLPHNARGVKGGTRSGNEEDDRTVDPLFEVRCTILVKLTMGIGSKDIVLRLPVAVLHPIAVPDVDPYLALPNPHIAPTYGLTTAMAYSPPVSPAPAQIMSRSLSPAAPGFPPVSPLPYIDQGQVWLPPPIYPVYHTTPPAPFTQPMSYHYYHNVIPSQSLVAPWVSPPRPSSAEPIPSQPLYGLQSHLPPVPPMQPLLPLSTGTEHIAEREEGKGERASRIALHLRMSSRHRSASPPAHRYSMPTATEPFAPLAPTTHTSSLPIPVNILEEVANLSSTSSPRTQRHRLSPLDVSVSPARSQDSIASPRPMLSPQHSFSGDPFDQVTQVEQLERVAAQADSASPNMSVPGRALSLDADVQDKTLPRIPDGTHRTSPAIDALFHIDDIHPKDTPPTPTLAAITSLKVPRAAGLGVGLSGLDALEAKLLAEVGTRKQDKPARPDVRSVLPIAIPRGTDGDPANDSAISSLTLPGLDADAKTLRLGRTSHSPDQGQRELDDDRTSTGGRRGRDNKRSKGAGTVSMRSPNDKENASSKRSGQRVATTKDEEIHRLKKSAQGRVAAWLGCIDPDIPPQSGTPPSASPRGGEAGIDDIAPINAPNQVEASLGSFQLQAASMADPPPIALSSSEVKEVAKHIEEPALSQNTPRPGPIPDVSALPNPRSSGFVPIGTLQVNRSQIAISTKSGADPKDLGRVKPSTRLAVYPPHPVDSGVRYDVRSARGGKGGKVTSVAAIWASAAESTSKTDKSNKPTPRKRLEPTPFEDARSGKTISKSASQSPKPPMKPAASAVSVPKIPQPATKSSNIALPPAGDIAAKRARMVKSSSVPAIISSSLATPMLSSTASLARPTPRLKERNNKINVSLTPLASEDKPDANLVKSQGELAFGQARLRELIKRYQGQPNN</sequence>
<feature type="region of interest" description="Disordered" evidence="1">
    <location>
        <begin position="914"/>
        <end position="943"/>
    </location>
</feature>
<feature type="region of interest" description="Disordered" evidence="1">
    <location>
        <begin position="760"/>
        <end position="824"/>
    </location>
</feature>
<proteinExistence type="predicted"/>
<feature type="region of interest" description="Disordered" evidence="1">
    <location>
        <begin position="842"/>
        <end position="869"/>
    </location>
</feature>
<feature type="region of interest" description="Disordered" evidence="1">
    <location>
        <begin position="554"/>
        <end position="593"/>
    </location>
</feature>
<dbReference type="OrthoDB" id="298939at2759"/>
<feature type="compositionally biased region" description="Basic and acidic residues" evidence="1">
    <location>
        <begin position="709"/>
        <end position="720"/>
    </location>
</feature>
<dbReference type="AlphaFoldDB" id="J4IB85"/>
<dbReference type="STRING" id="599839.J4IB85"/>
<accession>J4IB85</accession>
<reference evidence="2 3" key="1">
    <citation type="journal article" date="2012" name="Appl. Environ. Microbiol.">
        <title>Short-read sequencing for genomic analysis of the brown rot fungus Fibroporia radiculosa.</title>
        <authorList>
            <person name="Tang J.D."/>
            <person name="Perkins A.D."/>
            <person name="Sonstegard T.S."/>
            <person name="Schroeder S.G."/>
            <person name="Burgess S.C."/>
            <person name="Diehl S.V."/>
        </authorList>
    </citation>
    <scope>NUCLEOTIDE SEQUENCE [LARGE SCALE GENOMIC DNA]</scope>
    <source>
        <strain evidence="2 3">TFFH 294</strain>
    </source>
</reference>
<keyword evidence="3" id="KW-1185">Reference proteome</keyword>